<evidence type="ECO:0000313" key="2">
    <source>
        <dbReference type="Proteomes" id="UP000315017"/>
    </source>
</evidence>
<name>A0A517Y7Y4_9BACT</name>
<sequence>MTTIYTVAPASNEPYVGTELELFSRAVNWKAYVHRQIAPYLGSRVLEVGAGIGTTTLAQCRKPHTAWLCLEPDRGQVAQIDGLIERRELPACCTTFAGFIADLPASELYDSILYMDVLEHIEHDAAEAARAAEHLLPGGYLIALCPAHQSLYSPFDRAIGHYRRYSRRSLAAAIPSSLQRVSLRYLDSVGLCASFANRLLLKQSMPTPRQIAVWDSYFVRTSRWLDPLLCYSLGKSVLGIWQKPA</sequence>
<accession>A0A517Y7Y4</accession>
<evidence type="ECO:0008006" key="3">
    <source>
        <dbReference type="Google" id="ProtNLM"/>
    </source>
</evidence>
<dbReference type="KEGG" id="aagg:ETAA8_14320"/>
<dbReference type="Proteomes" id="UP000315017">
    <property type="component" value="Chromosome"/>
</dbReference>
<organism evidence="1 2">
    <name type="scientific">Anatilimnocola aggregata</name>
    <dbReference type="NCBI Taxonomy" id="2528021"/>
    <lineage>
        <taxon>Bacteria</taxon>
        <taxon>Pseudomonadati</taxon>
        <taxon>Planctomycetota</taxon>
        <taxon>Planctomycetia</taxon>
        <taxon>Pirellulales</taxon>
        <taxon>Pirellulaceae</taxon>
        <taxon>Anatilimnocola</taxon>
    </lineage>
</organism>
<keyword evidence="2" id="KW-1185">Reference proteome</keyword>
<evidence type="ECO:0000313" key="1">
    <source>
        <dbReference type="EMBL" id="QDU26354.1"/>
    </source>
</evidence>
<reference evidence="1 2" key="1">
    <citation type="submission" date="2019-02" db="EMBL/GenBank/DDBJ databases">
        <title>Deep-cultivation of Planctomycetes and their phenomic and genomic characterization uncovers novel biology.</title>
        <authorList>
            <person name="Wiegand S."/>
            <person name="Jogler M."/>
            <person name="Boedeker C."/>
            <person name="Pinto D."/>
            <person name="Vollmers J."/>
            <person name="Rivas-Marin E."/>
            <person name="Kohn T."/>
            <person name="Peeters S.H."/>
            <person name="Heuer A."/>
            <person name="Rast P."/>
            <person name="Oberbeckmann S."/>
            <person name="Bunk B."/>
            <person name="Jeske O."/>
            <person name="Meyerdierks A."/>
            <person name="Storesund J.E."/>
            <person name="Kallscheuer N."/>
            <person name="Luecker S."/>
            <person name="Lage O.M."/>
            <person name="Pohl T."/>
            <person name="Merkel B.J."/>
            <person name="Hornburger P."/>
            <person name="Mueller R.-W."/>
            <person name="Bruemmer F."/>
            <person name="Labrenz M."/>
            <person name="Spormann A.M."/>
            <person name="Op den Camp H."/>
            <person name="Overmann J."/>
            <person name="Amann R."/>
            <person name="Jetten M.S.M."/>
            <person name="Mascher T."/>
            <person name="Medema M.H."/>
            <person name="Devos D.P."/>
            <person name="Kaster A.-K."/>
            <person name="Ovreas L."/>
            <person name="Rohde M."/>
            <person name="Galperin M.Y."/>
            <person name="Jogler C."/>
        </authorList>
    </citation>
    <scope>NUCLEOTIDE SEQUENCE [LARGE SCALE GENOMIC DNA]</scope>
    <source>
        <strain evidence="1 2">ETA_A8</strain>
    </source>
</reference>
<dbReference type="AlphaFoldDB" id="A0A517Y7Y4"/>
<dbReference type="RefSeq" id="WP_145086779.1">
    <property type="nucleotide sequence ID" value="NZ_CP036274.1"/>
</dbReference>
<dbReference type="OrthoDB" id="9790457at2"/>
<protein>
    <recommendedName>
        <fullName evidence="3">Methyltransferase type 12</fullName>
    </recommendedName>
</protein>
<dbReference type="InterPro" id="IPR029063">
    <property type="entry name" value="SAM-dependent_MTases_sf"/>
</dbReference>
<dbReference type="EMBL" id="CP036274">
    <property type="protein sequence ID" value="QDU26354.1"/>
    <property type="molecule type" value="Genomic_DNA"/>
</dbReference>
<dbReference type="SUPFAM" id="SSF53335">
    <property type="entry name" value="S-adenosyl-L-methionine-dependent methyltransferases"/>
    <property type="match status" value="1"/>
</dbReference>
<dbReference type="Gene3D" id="3.40.50.150">
    <property type="entry name" value="Vaccinia Virus protein VP39"/>
    <property type="match status" value="1"/>
</dbReference>
<gene>
    <name evidence="1" type="ORF">ETAA8_14320</name>
</gene>
<dbReference type="Pfam" id="PF13489">
    <property type="entry name" value="Methyltransf_23"/>
    <property type="match status" value="1"/>
</dbReference>
<proteinExistence type="predicted"/>